<dbReference type="PANTHER" id="PTHR42711">
    <property type="entry name" value="ABC TRANSPORTER ATP-BINDING PROTEIN"/>
    <property type="match status" value="1"/>
</dbReference>
<dbReference type="GO" id="GO:0005524">
    <property type="term" value="F:ATP binding"/>
    <property type="evidence" value="ECO:0007669"/>
    <property type="project" value="UniProtKB-KW"/>
</dbReference>
<dbReference type="SMART" id="SM00382">
    <property type="entry name" value="AAA"/>
    <property type="match status" value="1"/>
</dbReference>
<dbReference type="KEGG" id="ccha:ELD05_12295"/>
<evidence type="ECO:0000259" key="5">
    <source>
        <dbReference type="PROSITE" id="PS50893"/>
    </source>
</evidence>
<dbReference type="InterPro" id="IPR003439">
    <property type="entry name" value="ABC_transporter-like_ATP-bd"/>
</dbReference>
<protein>
    <submittedName>
        <fullName evidence="6">ATP-binding cassette domain-containing protein</fullName>
    </submittedName>
</protein>
<dbReference type="AlphaFoldDB" id="A0A3T0D849"/>
<sequence>MNLLRVNNLYFGYRKGEEVLKNISFEVTDGITCILGPNGCGKTTLMKILATLLKYDKGQIIFNDLDYANPSQLMEIRKLIGYLPQRFEAYSQLTAKEFLYLAINLKCDKKFLDKTKMETMINEIIEVTGLGDYACKKIKTYSGGIKQRLGIAQALIGESRLIIVDEPTASIDVQQRKAFKDLINSIKKERCILISTHLLEDVEVICDNLIVMNKGVVEFCGMYDKFLQKYEGCIWKIQIDKQNYSNLKKEFFVIEERDFGKYIEIKVYSLQKPALGNVEECLPTLSDAYYLTLNLKGDGSFQ</sequence>
<name>A0A3T0D849_9FIRM</name>
<dbReference type="Proteomes" id="UP000282930">
    <property type="component" value="Chromosome"/>
</dbReference>
<reference evidence="6 7" key="1">
    <citation type="submission" date="2018-12" db="EMBL/GenBank/DDBJ databases">
        <title>Genome sequence from the cellulolytic species, Caldicellulosiruptor changbaiensis.</title>
        <authorList>
            <person name="Blumer-Schuette S.E."/>
            <person name="Mendoza C."/>
        </authorList>
    </citation>
    <scope>NUCLEOTIDE SEQUENCE [LARGE SCALE GENOMIC DNA]</scope>
    <source>
        <strain evidence="6 7">CBS-Z</strain>
    </source>
</reference>
<dbReference type="Pfam" id="PF00005">
    <property type="entry name" value="ABC_tran"/>
    <property type="match status" value="1"/>
</dbReference>
<dbReference type="InterPro" id="IPR003593">
    <property type="entry name" value="AAA+_ATPase"/>
</dbReference>
<evidence type="ECO:0000256" key="1">
    <source>
        <dbReference type="ARBA" id="ARBA00005417"/>
    </source>
</evidence>
<accession>A0A3T0D849</accession>
<dbReference type="PANTHER" id="PTHR42711:SF5">
    <property type="entry name" value="ABC TRANSPORTER ATP-BINDING PROTEIN NATA"/>
    <property type="match status" value="1"/>
</dbReference>
<evidence type="ECO:0000256" key="4">
    <source>
        <dbReference type="ARBA" id="ARBA00022840"/>
    </source>
</evidence>
<dbReference type="SUPFAM" id="SSF52540">
    <property type="entry name" value="P-loop containing nucleoside triphosphate hydrolases"/>
    <property type="match status" value="1"/>
</dbReference>
<evidence type="ECO:0000256" key="2">
    <source>
        <dbReference type="ARBA" id="ARBA00022448"/>
    </source>
</evidence>
<proteinExistence type="inferred from homology"/>
<comment type="similarity">
    <text evidence="1">Belongs to the ABC transporter superfamily.</text>
</comment>
<keyword evidence="2" id="KW-0813">Transport</keyword>
<dbReference type="InterPro" id="IPR027417">
    <property type="entry name" value="P-loop_NTPase"/>
</dbReference>
<dbReference type="InterPro" id="IPR050763">
    <property type="entry name" value="ABC_transporter_ATP-binding"/>
</dbReference>
<feature type="domain" description="ABC transporter" evidence="5">
    <location>
        <begin position="4"/>
        <end position="239"/>
    </location>
</feature>
<dbReference type="EMBL" id="CP034791">
    <property type="protein sequence ID" value="AZT91325.1"/>
    <property type="molecule type" value="Genomic_DNA"/>
</dbReference>
<organism evidence="6 7">
    <name type="scientific">Caldicellulosiruptor changbaiensis</name>
    <dbReference type="NCBI Taxonomy" id="1222016"/>
    <lineage>
        <taxon>Bacteria</taxon>
        <taxon>Bacillati</taxon>
        <taxon>Bacillota</taxon>
        <taxon>Bacillota incertae sedis</taxon>
        <taxon>Caldicellulosiruptorales</taxon>
        <taxon>Caldicellulosiruptoraceae</taxon>
        <taxon>Caldicellulosiruptor</taxon>
    </lineage>
</organism>
<gene>
    <name evidence="6" type="ORF">ELD05_12295</name>
</gene>
<keyword evidence="3" id="KW-0547">Nucleotide-binding</keyword>
<dbReference type="Gene3D" id="3.40.50.300">
    <property type="entry name" value="P-loop containing nucleotide triphosphate hydrolases"/>
    <property type="match status" value="1"/>
</dbReference>
<evidence type="ECO:0000256" key="3">
    <source>
        <dbReference type="ARBA" id="ARBA00022741"/>
    </source>
</evidence>
<dbReference type="PROSITE" id="PS50893">
    <property type="entry name" value="ABC_TRANSPORTER_2"/>
    <property type="match status" value="1"/>
</dbReference>
<evidence type="ECO:0000313" key="7">
    <source>
        <dbReference type="Proteomes" id="UP000282930"/>
    </source>
</evidence>
<keyword evidence="4 6" id="KW-0067">ATP-binding</keyword>
<keyword evidence="7" id="KW-1185">Reference proteome</keyword>
<evidence type="ECO:0000313" key="6">
    <source>
        <dbReference type="EMBL" id="AZT91325.1"/>
    </source>
</evidence>
<dbReference type="RefSeq" id="WP_127352654.1">
    <property type="nucleotide sequence ID" value="NZ_CP034791.1"/>
</dbReference>
<dbReference type="GO" id="GO:0016887">
    <property type="term" value="F:ATP hydrolysis activity"/>
    <property type="evidence" value="ECO:0007669"/>
    <property type="project" value="InterPro"/>
</dbReference>